<dbReference type="PROSITE" id="PS00559">
    <property type="entry name" value="MOLYBDOPTERIN_EUK"/>
    <property type="match status" value="1"/>
</dbReference>
<dbReference type="FunFam" id="3.10.20.30:FF:000012">
    <property type="entry name" value="Xanthine dehydrogenase/oxidase"/>
    <property type="match status" value="1"/>
</dbReference>
<evidence type="ECO:0000256" key="3">
    <source>
        <dbReference type="ARBA" id="ARBA00006849"/>
    </source>
</evidence>
<feature type="binding site" evidence="22">
    <location>
        <position position="120"/>
    </location>
    <ligand>
        <name>[2Fe-2S] cluster</name>
        <dbReference type="ChEBI" id="CHEBI:190135"/>
        <label>2</label>
    </ligand>
</feature>
<dbReference type="SUPFAM" id="SSF47741">
    <property type="entry name" value="CO dehydrogenase ISP C-domain like"/>
    <property type="match status" value="1"/>
</dbReference>
<dbReference type="SUPFAM" id="SSF54292">
    <property type="entry name" value="2Fe-2S ferredoxin-like"/>
    <property type="match status" value="1"/>
</dbReference>
<evidence type="ECO:0000256" key="11">
    <source>
        <dbReference type="ARBA" id="ARBA00023002"/>
    </source>
</evidence>
<evidence type="ECO:0000256" key="10">
    <source>
        <dbReference type="ARBA" id="ARBA00022827"/>
    </source>
</evidence>
<dbReference type="InterPro" id="IPR036884">
    <property type="entry name" value="2Fe-2S-bd_dom_sf"/>
</dbReference>
<dbReference type="GO" id="GO:0004854">
    <property type="term" value="F:xanthine dehydrogenase activity"/>
    <property type="evidence" value="ECO:0007669"/>
    <property type="project" value="UniProtKB-EC"/>
</dbReference>
<dbReference type="SUPFAM" id="SSF54665">
    <property type="entry name" value="CO dehydrogenase molybdoprotein N-domain-like"/>
    <property type="match status" value="1"/>
</dbReference>
<evidence type="ECO:0000256" key="14">
    <source>
        <dbReference type="ARBA" id="ARBA00023027"/>
    </source>
</evidence>
<dbReference type="InterPro" id="IPR022407">
    <property type="entry name" value="OxRdtase_Mopterin_BS"/>
</dbReference>
<feature type="binding site" evidence="21">
    <location>
        <position position="399"/>
    </location>
    <ligand>
        <name>FAD</name>
        <dbReference type="ChEBI" id="CHEBI:57692"/>
    </ligand>
</feature>
<dbReference type="PANTHER" id="PTHR45444">
    <property type="entry name" value="XANTHINE DEHYDROGENASE"/>
    <property type="match status" value="1"/>
</dbReference>
<evidence type="ECO:0000259" key="24">
    <source>
        <dbReference type="PROSITE" id="PS51387"/>
    </source>
</evidence>
<dbReference type="Gene3D" id="3.30.390.50">
    <property type="entry name" value="CO dehydrogenase flavoprotein, C-terminal domain"/>
    <property type="match status" value="1"/>
</dbReference>
<dbReference type="GO" id="GO:0051537">
    <property type="term" value="F:2 iron, 2 sulfur cluster binding"/>
    <property type="evidence" value="ECO:0007669"/>
    <property type="project" value="UniProtKB-KW"/>
</dbReference>
<comment type="cofactor">
    <cofactor evidence="22">
        <name>Mo-molybdopterin</name>
        <dbReference type="ChEBI" id="CHEBI:71302"/>
    </cofactor>
    <text evidence="22">Binds 1 Mo-molybdopterin (Mo-MPT) cofactor per subunit.</text>
</comment>
<comment type="catalytic activity">
    <reaction evidence="17">
        <text>an aldehyde + O2 + H2O = a carboxylate + H2O2 + H(+)</text>
        <dbReference type="Rhea" id="RHEA:16829"/>
        <dbReference type="ChEBI" id="CHEBI:15377"/>
        <dbReference type="ChEBI" id="CHEBI:15378"/>
        <dbReference type="ChEBI" id="CHEBI:15379"/>
        <dbReference type="ChEBI" id="CHEBI:16240"/>
        <dbReference type="ChEBI" id="CHEBI:17478"/>
        <dbReference type="ChEBI" id="CHEBI:29067"/>
        <dbReference type="EC" id="1.2.3.1"/>
    </reaction>
</comment>
<dbReference type="InterPro" id="IPR000674">
    <property type="entry name" value="Ald_Oxase/Xan_DH_a/b"/>
</dbReference>
<dbReference type="InterPro" id="IPR012675">
    <property type="entry name" value="Beta-grasp_dom_sf"/>
</dbReference>
<dbReference type="GO" id="GO:0006805">
    <property type="term" value="P:xenobiotic metabolic process"/>
    <property type="evidence" value="ECO:0007669"/>
    <property type="project" value="Ensembl"/>
</dbReference>
<dbReference type="SMART" id="SM01092">
    <property type="entry name" value="CO_deh_flav_C"/>
    <property type="match status" value="1"/>
</dbReference>
<dbReference type="SUPFAM" id="SSF55447">
    <property type="entry name" value="CO dehydrogenase flavoprotein C-terminal domain-like"/>
    <property type="match status" value="1"/>
</dbReference>
<dbReference type="InterPro" id="IPR001041">
    <property type="entry name" value="2Fe-2S_ferredoxin-type"/>
</dbReference>
<evidence type="ECO:0000256" key="13">
    <source>
        <dbReference type="ARBA" id="ARBA00023014"/>
    </source>
</evidence>
<keyword evidence="12 22" id="KW-0408">Iron</keyword>
<dbReference type="Gene3D" id="3.90.1170.50">
    <property type="entry name" value="Aldehyde oxidase/xanthine dehydrogenase, a/b hammerhead"/>
    <property type="match status" value="1"/>
</dbReference>
<keyword evidence="14" id="KW-0520">NAD</keyword>
<evidence type="ECO:0000256" key="8">
    <source>
        <dbReference type="ARBA" id="ARBA00022714"/>
    </source>
</evidence>
<reference evidence="25" key="2">
    <citation type="submission" date="2025-08" db="UniProtKB">
        <authorList>
            <consortium name="Ensembl"/>
        </authorList>
    </citation>
    <scope>IDENTIFICATION</scope>
</reference>
<dbReference type="FunFam" id="3.30.365.10:FF:000002">
    <property type="entry name" value="Xanthine dehydrogenase oxidase"/>
    <property type="match status" value="1"/>
</dbReference>
<dbReference type="Gene3D" id="3.10.20.30">
    <property type="match status" value="1"/>
</dbReference>
<dbReference type="Pfam" id="PF03450">
    <property type="entry name" value="CO_deh_flav_C"/>
    <property type="match status" value="1"/>
</dbReference>
<keyword evidence="7" id="KW-0285">Flavoprotein</keyword>
<feature type="binding site" evidence="22">
    <location>
        <position position="780"/>
    </location>
    <ligand>
        <name>Mo-molybdopterin</name>
        <dbReference type="ChEBI" id="CHEBI:71302"/>
    </ligand>
    <ligandPart>
        <name>Mo</name>
        <dbReference type="ChEBI" id="CHEBI:28685"/>
    </ligandPart>
</feature>
<dbReference type="InterPro" id="IPR016167">
    <property type="entry name" value="FAD-bd_PCMH_sub1"/>
</dbReference>
<keyword evidence="8 22" id="KW-0001">2Fe-2S</keyword>
<dbReference type="NCBIfam" id="TIGR02969">
    <property type="entry name" value="mam_aldehyde_ox"/>
    <property type="match status" value="1"/>
</dbReference>
<evidence type="ECO:0000256" key="20">
    <source>
        <dbReference type="ARBA" id="ARBA00049517"/>
    </source>
</evidence>
<evidence type="ECO:0000256" key="21">
    <source>
        <dbReference type="PIRSR" id="PIRSR000127-2"/>
    </source>
</evidence>
<feature type="binding site" evidence="21">
    <location>
        <position position="896"/>
    </location>
    <ligand>
        <name>substrate</name>
    </ligand>
</feature>
<feature type="binding site" evidence="22">
    <location>
        <position position="1061"/>
    </location>
    <ligand>
        <name>Mo-molybdopterin</name>
        <dbReference type="ChEBI" id="CHEBI:71302"/>
    </ligand>
    <ligandPart>
        <name>Mo</name>
        <dbReference type="ChEBI" id="CHEBI:28685"/>
    </ligandPart>
</feature>
<keyword evidence="11" id="KW-0560">Oxidoreductase</keyword>
<reference evidence="25 26" key="1">
    <citation type="submission" date="2018-10" db="EMBL/GenBank/DDBJ databases">
        <title>Improved assembly of the deer mouse Peromyscus maniculatus genome.</title>
        <authorList>
            <person name="Lassance J.-M."/>
            <person name="Hoekstra H.E."/>
        </authorList>
    </citation>
    <scope>NUCLEOTIDE SEQUENCE [LARGE SCALE GENOMIC DNA]</scope>
</reference>
<dbReference type="FunFam" id="3.30.390.50:FF:000001">
    <property type="entry name" value="Xanthine dehydrogenase oxidase"/>
    <property type="match status" value="1"/>
</dbReference>
<evidence type="ECO:0000313" key="25">
    <source>
        <dbReference type="Ensembl" id="ENSPEMP00000001028.2"/>
    </source>
</evidence>
<dbReference type="GO" id="GO:0015630">
    <property type="term" value="C:microtubule cytoskeleton"/>
    <property type="evidence" value="ECO:0007669"/>
    <property type="project" value="Ensembl"/>
</dbReference>
<dbReference type="Gene3D" id="3.30.43.10">
    <property type="entry name" value="Uridine Diphospho-n-acetylenolpyruvylglucosamine Reductase, domain 2"/>
    <property type="match status" value="1"/>
</dbReference>
<comment type="catalytic activity">
    <reaction evidence="19">
        <text>retinal + O2 + H2O = retinoate + H2O2 + H(+)</text>
        <dbReference type="Rhea" id="RHEA:56736"/>
        <dbReference type="ChEBI" id="CHEBI:15035"/>
        <dbReference type="ChEBI" id="CHEBI:15036"/>
        <dbReference type="ChEBI" id="CHEBI:15377"/>
        <dbReference type="ChEBI" id="CHEBI:15378"/>
        <dbReference type="ChEBI" id="CHEBI:15379"/>
        <dbReference type="ChEBI" id="CHEBI:16240"/>
    </reaction>
</comment>
<keyword evidence="26" id="KW-1185">Reference proteome</keyword>
<accession>A0A8C8T130</accession>
<organism evidence="25 26">
    <name type="scientific">Peromyscus maniculatus bairdii</name>
    <name type="common">Prairie deer mouse</name>
    <dbReference type="NCBI Taxonomy" id="230844"/>
    <lineage>
        <taxon>Eukaryota</taxon>
        <taxon>Metazoa</taxon>
        <taxon>Chordata</taxon>
        <taxon>Craniata</taxon>
        <taxon>Vertebrata</taxon>
        <taxon>Euteleostomi</taxon>
        <taxon>Mammalia</taxon>
        <taxon>Eutheria</taxon>
        <taxon>Euarchontoglires</taxon>
        <taxon>Glires</taxon>
        <taxon>Rodentia</taxon>
        <taxon>Myomorpha</taxon>
        <taxon>Muroidea</taxon>
        <taxon>Cricetidae</taxon>
        <taxon>Neotominae</taxon>
        <taxon>Peromyscus</taxon>
    </lineage>
</organism>
<dbReference type="InterPro" id="IPR016169">
    <property type="entry name" value="FAD-bd_PCMH_sub2"/>
</dbReference>
<dbReference type="GO" id="GO:0005506">
    <property type="term" value="F:iron ion binding"/>
    <property type="evidence" value="ECO:0007669"/>
    <property type="project" value="Ensembl"/>
</dbReference>
<dbReference type="GO" id="GO:0005829">
    <property type="term" value="C:cytosol"/>
    <property type="evidence" value="ECO:0007669"/>
    <property type="project" value="Ensembl"/>
</dbReference>
<dbReference type="GO" id="GO:0045171">
    <property type="term" value="C:intercellular bridge"/>
    <property type="evidence" value="ECO:0007669"/>
    <property type="project" value="Ensembl"/>
</dbReference>
<dbReference type="FunFam" id="3.90.1170.50:FF:000001">
    <property type="entry name" value="Aldehyde oxidase 1"/>
    <property type="match status" value="1"/>
</dbReference>
<evidence type="ECO:0000256" key="4">
    <source>
        <dbReference type="ARBA" id="ARBA00011738"/>
    </source>
</evidence>
<dbReference type="Ensembl" id="ENSPEMT00000001036.2">
    <property type="protein sequence ID" value="ENSPEMP00000001028.2"/>
    <property type="gene ID" value="ENSPEMG00000000656.2"/>
</dbReference>
<feature type="binding site" evidence="22">
    <location>
        <position position="749"/>
    </location>
    <ligand>
        <name>Mo-molybdopterin</name>
        <dbReference type="ChEBI" id="CHEBI:71302"/>
    </ligand>
    <ligandPart>
        <name>Mo</name>
        <dbReference type="ChEBI" id="CHEBI:28685"/>
    </ligandPart>
</feature>
<keyword evidence="9 22" id="KW-0479">Metal-binding</keyword>
<evidence type="ECO:0000256" key="22">
    <source>
        <dbReference type="PIRSR" id="PIRSR000127-3"/>
    </source>
</evidence>
<dbReference type="GO" id="GO:0071949">
    <property type="term" value="F:FAD binding"/>
    <property type="evidence" value="ECO:0007669"/>
    <property type="project" value="InterPro"/>
</dbReference>
<dbReference type="FunFam" id="3.30.465.10:FF:000004">
    <property type="entry name" value="Xanthine dehydrogenase/oxidase"/>
    <property type="match status" value="1"/>
</dbReference>
<evidence type="ECO:0000256" key="2">
    <source>
        <dbReference type="ARBA" id="ARBA00004496"/>
    </source>
</evidence>
<dbReference type="SUPFAM" id="SSF56003">
    <property type="entry name" value="Molybdenum cofactor-binding domain"/>
    <property type="match status" value="1"/>
</dbReference>
<keyword evidence="6 22" id="KW-0500">Molybdenum</keyword>
<dbReference type="GO" id="GO:0043546">
    <property type="term" value="F:molybdopterin cofactor binding"/>
    <property type="evidence" value="ECO:0007669"/>
    <property type="project" value="Ensembl"/>
</dbReference>
<dbReference type="InterPro" id="IPR037165">
    <property type="entry name" value="AldOxase/xan_DH_Mopterin-bd_sf"/>
</dbReference>
<evidence type="ECO:0000256" key="5">
    <source>
        <dbReference type="ARBA" id="ARBA00022490"/>
    </source>
</evidence>
<comment type="similarity">
    <text evidence="3">Belongs to the xanthine dehydrogenase family.</text>
</comment>
<reference evidence="25" key="3">
    <citation type="submission" date="2025-09" db="UniProtKB">
        <authorList>
            <consortium name="Ensembl"/>
        </authorList>
    </citation>
    <scope>IDENTIFICATION</scope>
</reference>
<evidence type="ECO:0000313" key="26">
    <source>
        <dbReference type="Proteomes" id="UP000694547"/>
    </source>
</evidence>
<dbReference type="Pfam" id="PF20256">
    <property type="entry name" value="MoCoBD_2"/>
    <property type="match status" value="1"/>
</dbReference>
<dbReference type="SMART" id="SM01008">
    <property type="entry name" value="Ald_Xan_dh_C"/>
    <property type="match status" value="1"/>
</dbReference>
<dbReference type="GO" id="GO:0016604">
    <property type="term" value="C:nuclear body"/>
    <property type="evidence" value="ECO:0007669"/>
    <property type="project" value="Ensembl"/>
</dbReference>
<dbReference type="Pfam" id="PF00111">
    <property type="entry name" value="Fer2"/>
    <property type="match status" value="1"/>
</dbReference>
<feature type="binding site" evidence="22">
    <location>
        <position position="122"/>
    </location>
    <ligand>
        <name>[2Fe-2S] cluster</name>
        <dbReference type="ChEBI" id="CHEBI:190135"/>
        <label>2</label>
    </ligand>
</feature>
<feature type="binding site" evidence="22">
    <location>
        <position position="15"/>
    </location>
    <ligand>
        <name>[2Fe-2S] cluster</name>
        <dbReference type="ChEBI" id="CHEBI:190135"/>
        <label>1</label>
    </ligand>
</feature>
<dbReference type="FunFam" id="3.30.365.10:FF:000003">
    <property type="entry name" value="Aldehyde oxidase 1"/>
    <property type="match status" value="1"/>
</dbReference>
<feature type="binding site" evidence="22">
    <location>
        <position position="45"/>
    </location>
    <ligand>
        <name>[2Fe-2S] cluster</name>
        <dbReference type="ChEBI" id="CHEBI:190135"/>
        <label>1</label>
    </ligand>
</feature>
<dbReference type="InterPro" id="IPR016166">
    <property type="entry name" value="FAD-bd_PCMH"/>
</dbReference>
<comment type="cofactor">
    <cofactor evidence="22">
        <name>[2Fe-2S] cluster</name>
        <dbReference type="ChEBI" id="CHEBI:190135"/>
    </cofactor>
    <text evidence="22">Binds 2 [2Fe-2S] clusters.</text>
</comment>
<evidence type="ECO:0000256" key="15">
    <source>
        <dbReference type="ARBA" id="ARBA00023098"/>
    </source>
</evidence>
<dbReference type="FunFam" id="3.30.43.10:FF:000001">
    <property type="entry name" value="Xanthine dehydrogenase/oxidase"/>
    <property type="match status" value="1"/>
</dbReference>
<dbReference type="PROSITE" id="PS51387">
    <property type="entry name" value="FAD_PCMH"/>
    <property type="match status" value="1"/>
</dbReference>
<proteinExistence type="inferred from homology"/>
<feature type="binding site" evidence="21">
    <location>
        <position position="337"/>
    </location>
    <ligand>
        <name>FAD</name>
        <dbReference type="ChEBI" id="CHEBI:57692"/>
    </ligand>
</feature>
<evidence type="ECO:0000256" key="17">
    <source>
        <dbReference type="ARBA" id="ARBA00047679"/>
    </source>
</evidence>
<dbReference type="InterPro" id="IPR014313">
    <property type="entry name" value="Aldehyde_oxidase"/>
</dbReference>
<name>A0A8C8T130_PERMB</name>
<dbReference type="InterPro" id="IPR036856">
    <property type="entry name" value="Ald_Oxase/Xan_DH_a/b_sf"/>
</dbReference>
<dbReference type="PROSITE" id="PS00197">
    <property type="entry name" value="2FE2S_FER_1"/>
    <property type="match status" value="1"/>
</dbReference>
<evidence type="ECO:0000256" key="7">
    <source>
        <dbReference type="ARBA" id="ARBA00022630"/>
    </source>
</evidence>
<dbReference type="InterPro" id="IPR036683">
    <property type="entry name" value="CO_DH_flav_C_dom_sf"/>
</dbReference>
<dbReference type="GO" id="GO:0042803">
    <property type="term" value="F:protein homodimerization activity"/>
    <property type="evidence" value="ECO:0007669"/>
    <property type="project" value="Ensembl"/>
</dbReference>
<dbReference type="InterPro" id="IPR036318">
    <property type="entry name" value="FAD-bd_PCMH-like_sf"/>
</dbReference>
<feature type="binding site" evidence="22">
    <location>
        <position position="20"/>
    </location>
    <ligand>
        <name>[2Fe-2S] cluster</name>
        <dbReference type="ChEBI" id="CHEBI:190135"/>
        <label>1</label>
    </ligand>
</feature>
<dbReference type="Pfam" id="PF00941">
    <property type="entry name" value="FAD_binding_5"/>
    <property type="match status" value="1"/>
</dbReference>
<keyword evidence="13 22" id="KW-0411">Iron-sulfur</keyword>
<dbReference type="InterPro" id="IPR005107">
    <property type="entry name" value="CO_DH_flav_C"/>
</dbReference>
<comment type="subcellular location">
    <subcellularLocation>
        <location evidence="2">Cytoplasm</location>
    </subcellularLocation>
</comment>
<dbReference type="InterPro" id="IPR046867">
    <property type="entry name" value="AldOxase/xan_DH_MoCoBD2"/>
</dbReference>
<dbReference type="Pfam" id="PF01315">
    <property type="entry name" value="Ald_Xan_dh_C"/>
    <property type="match status" value="1"/>
</dbReference>
<dbReference type="InterPro" id="IPR006058">
    <property type="entry name" value="2Fe2S_fd_BS"/>
</dbReference>
<dbReference type="GeneTree" id="ENSGT00950000183114"/>
<dbReference type="InterPro" id="IPR036010">
    <property type="entry name" value="2Fe-2S_ferredoxin-like_sf"/>
</dbReference>
<feature type="domain" description="FAD-binding PCMH-type" evidence="24">
    <location>
        <begin position="207"/>
        <end position="391"/>
    </location>
</feature>
<dbReference type="InterPro" id="IPR016208">
    <property type="entry name" value="Ald_Oxase/xanthine_DH-like"/>
</dbReference>
<comment type="subunit">
    <text evidence="4">Homodimer.</text>
</comment>
<dbReference type="PROSITE" id="PS51085">
    <property type="entry name" value="2FE2S_FER_2"/>
    <property type="match status" value="1"/>
</dbReference>
<feature type="binding site" evidence="22">
    <location>
        <position position="88"/>
    </location>
    <ligand>
        <name>[2Fe-2S] cluster</name>
        <dbReference type="ChEBI" id="CHEBI:190135"/>
        <label>2</label>
    </ligand>
</feature>
<feature type="domain" description="2Fe-2S ferredoxin-type" evidence="23">
    <location>
        <begin position="1"/>
        <end position="63"/>
    </location>
</feature>
<dbReference type="FunFam" id="1.10.150.120:FF:000001">
    <property type="entry name" value="Aldehyde oxidase 1"/>
    <property type="match status" value="1"/>
</dbReference>
<dbReference type="PIRSF" id="PIRSF000127">
    <property type="entry name" value="Xanthine_DH"/>
    <property type="match status" value="1"/>
</dbReference>
<dbReference type="GO" id="GO:0051287">
    <property type="term" value="F:NAD binding"/>
    <property type="evidence" value="ECO:0007669"/>
    <property type="project" value="InterPro"/>
</dbReference>
<dbReference type="GO" id="GO:0006629">
    <property type="term" value="P:lipid metabolic process"/>
    <property type="evidence" value="ECO:0007669"/>
    <property type="project" value="UniProtKB-KW"/>
</dbReference>
<dbReference type="Proteomes" id="UP000694547">
    <property type="component" value="Chromosome 13"/>
</dbReference>
<feature type="binding site" evidence="22">
    <location>
        <position position="85"/>
    </location>
    <ligand>
        <name>[2Fe-2S] cluster</name>
        <dbReference type="ChEBI" id="CHEBI:190135"/>
        <label>2</label>
    </ligand>
</feature>
<comment type="cofactor">
    <cofactor evidence="16">
        <name>[2Fe-2S] cluster</name>
        <dbReference type="ChEBI" id="CHEBI:190135"/>
    </cofactor>
</comment>
<comment type="catalytic activity">
    <reaction evidence="20">
        <text>hypoxanthine + NAD(+) + H2O = xanthine + NADH + H(+)</text>
        <dbReference type="Rhea" id="RHEA:24670"/>
        <dbReference type="ChEBI" id="CHEBI:15377"/>
        <dbReference type="ChEBI" id="CHEBI:15378"/>
        <dbReference type="ChEBI" id="CHEBI:17368"/>
        <dbReference type="ChEBI" id="CHEBI:17712"/>
        <dbReference type="ChEBI" id="CHEBI:57540"/>
        <dbReference type="ChEBI" id="CHEBI:57945"/>
        <dbReference type="EC" id="1.17.1.4"/>
    </reaction>
</comment>
<dbReference type="PANTHER" id="PTHR45444:SF3">
    <property type="entry name" value="XANTHINE DEHYDROGENASE"/>
    <property type="match status" value="1"/>
</dbReference>
<evidence type="ECO:0000256" key="9">
    <source>
        <dbReference type="ARBA" id="ARBA00022723"/>
    </source>
</evidence>
<dbReference type="InterPro" id="IPR002888">
    <property type="entry name" value="2Fe-2S-bd"/>
</dbReference>
<dbReference type="InterPro" id="IPR008274">
    <property type="entry name" value="AldOxase/xan_DH_MoCoBD1"/>
</dbReference>
<keyword evidence="5" id="KW-0963">Cytoplasm</keyword>
<feature type="binding site" evidence="22">
    <location>
        <position position="894"/>
    </location>
    <ligand>
        <name>Mo-molybdopterin</name>
        <dbReference type="ChEBI" id="CHEBI:71302"/>
    </ligand>
    <ligandPart>
        <name>Mo</name>
        <dbReference type="ChEBI" id="CHEBI:28685"/>
    </ligandPart>
</feature>
<evidence type="ECO:0000256" key="6">
    <source>
        <dbReference type="ARBA" id="ARBA00022505"/>
    </source>
</evidence>
<dbReference type="InterPro" id="IPR002346">
    <property type="entry name" value="Mopterin_DH_FAD-bd"/>
</dbReference>
<evidence type="ECO:0000256" key="12">
    <source>
        <dbReference type="ARBA" id="ARBA00023004"/>
    </source>
</evidence>
<protein>
    <submittedName>
        <fullName evidence="25">Aldehyde oxidase 1</fullName>
    </submittedName>
</protein>
<evidence type="ECO:0000256" key="19">
    <source>
        <dbReference type="ARBA" id="ARBA00049438"/>
    </source>
</evidence>
<dbReference type="GO" id="GO:0004031">
    <property type="term" value="F:aldehyde oxidase activity"/>
    <property type="evidence" value="ECO:0007669"/>
    <property type="project" value="UniProtKB-EC"/>
</dbReference>
<comment type="catalytic activity">
    <reaction evidence="18">
        <text>xanthine + NAD(+) + H2O = urate + NADH + H(+)</text>
        <dbReference type="Rhea" id="RHEA:16669"/>
        <dbReference type="ChEBI" id="CHEBI:15377"/>
        <dbReference type="ChEBI" id="CHEBI:15378"/>
        <dbReference type="ChEBI" id="CHEBI:17712"/>
        <dbReference type="ChEBI" id="CHEBI:17775"/>
        <dbReference type="ChEBI" id="CHEBI:57540"/>
        <dbReference type="ChEBI" id="CHEBI:57945"/>
        <dbReference type="EC" id="1.17.1.4"/>
    </reaction>
</comment>
<evidence type="ECO:0000256" key="1">
    <source>
        <dbReference type="ARBA" id="ARBA00001974"/>
    </source>
</evidence>
<evidence type="ECO:0000256" key="16">
    <source>
        <dbReference type="ARBA" id="ARBA00034078"/>
    </source>
</evidence>
<sequence length="1285" mass="141630">TQLPPVRLTGTKYGCGGGGCGACTVMVSRYNPSTKTIRHHPVNACLTPICSLHGAAVTTVEGIGSTTTRLHPVQERIAKCHGTQCGFCTPGMVMSMYTLLRNHPEPTLDQLTDALGGNLCRCTGYRPIIDACKTFCKASGCCQSKENGVCCLDRGINGLAEFQEGDKTSPDLFSEEEFLPLDPTQELIFPPELMTMAEKQPAKTRVFCGDRLTWISPVTLKELVEAKFKYPQAPIVMGNTSVGPEVKFKGVFHPVIISPDRIEELCVVNFISGLTLGAGLSLDQVKDILADVVRKLPEEKTQTYRALLKHLRTLAGSQIRNMASLGGHIVSRHLDSDLNPLLAVGNCTLNLLSKDGKRQIPLSEQFLRKCPDADLKPQEVLVSVNIPCSRKWEFVSAFRQAQRQQNALAIVNSGMRVLFREGGDVIKELSILYGGVGPTTISAKNSCQKLIGRPWNEEMLDTACRLVLNEVTLPGSAPGGKVEFKRTLIISFLFKFYLEVSQSLKRLDPGHYPSLAETYESALEDLHLKHHWRTLTHQSVDPKQLPQDPIGRPIMHLSGIKHATGEAIYCDDMPAADPELFLAFVTSSRAHAKIMSVDLSEALSLPGVVDIITADHLQDANAFTNPFAPENPETFLAADEVHCVGQLVCAVVADSQTLAKQAAERVKVVYQDLEPPILTIEEAIQHKSFFGPERKLECGDIDEAFKMVDQILEGEIHIGGQEHFYMETQSMLVVPKGEDGEIDVYVSTQFPKYIQDIVASTLKLSVNKVMCHVRRVGGAFGGKVGKTGVMAAITAFTARKHGRAVRCILERGEDMLITGGRHPYLGKYKAGFMNDGRILALDLEHYCNGGHSLDESSWVIETGLLKMDNAYKFPNLRCRGRVCKTNLPSNTALRGFGFPQAGLITEACITEVAVQCGLSPEQVRTINMYKEINITHYKQEFSAKTLTECWRECMAKSSYSLRKTAVGKFNAENSWKKRGLAMIPLKYPVGLGSVAMGQAAALIHIYLDGSVLLTHGGIEMGQGVHTKMIQVVSRELRMPMSNVHLRGTSTETVPNANASGASLVADFNGLAVKDACQTLLKRLEPIINKNPHGTWKDWCSSTILFLFRGYEADMNWEKGEGHPHEYFVCGAACSEVEIDCLTGNHKVSTTWECLLTTCERLKLHTCAYWMEILLCVGLCSELRTVIINLVSVQGSVLVCFSGTGPFWTHLCFQRKDLRCMTLIVTKDRPGTVALRLSHNYRHGLCVKPKQALQRELQYSGGILGSERLFRVEAFPRGKRPGNFLG</sequence>
<dbReference type="Pfam" id="PF01799">
    <property type="entry name" value="Fer2_2"/>
    <property type="match status" value="1"/>
</dbReference>
<dbReference type="Pfam" id="PF02738">
    <property type="entry name" value="MoCoBD_1"/>
    <property type="match status" value="1"/>
</dbReference>
<feature type="binding site" evidence="21">
    <location>
        <begin position="235"/>
        <end position="242"/>
    </location>
    <ligand>
        <name>FAD</name>
        <dbReference type="ChEBI" id="CHEBI:57692"/>
    </ligand>
</feature>
<comment type="cofactor">
    <cofactor evidence="1 21">
        <name>FAD</name>
        <dbReference type="ChEBI" id="CHEBI:57692"/>
    </cofactor>
</comment>
<dbReference type="Gene3D" id="3.30.365.10">
    <property type="entry name" value="Aldehyde oxidase/xanthine dehydrogenase, molybdopterin binding domain"/>
    <property type="match status" value="4"/>
</dbReference>
<feature type="binding site" evidence="22">
    <location>
        <position position="23"/>
    </location>
    <ligand>
        <name>[2Fe-2S] cluster</name>
        <dbReference type="ChEBI" id="CHEBI:190135"/>
        <label>1</label>
    </ligand>
</feature>
<dbReference type="Gene3D" id="1.10.150.120">
    <property type="entry name" value="[2Fe-2S]-binding domain"/>
    <property type="match status" value="1"/>
</dbReference>
<dbReference type="SUPFAM" id="SSF56176">
    <property type="entry name" value="FAD-binding/transporter-associated domain-like"/>
    <property type="match status" value="1"/>
</dbReference>
<evidence type="ECO:0000256" key="18">
    <source>
        <dbReference type="ARBA" id="ARBA00049017"/>
    </source>
</evidence>
<dbReference type="Gene3D" id="3.30.465.10">
    <property type="match status" value="1"/>
</dbReference>
<evidence type="ECO:0000259" key="23">
    <source>
        <dbReference type="PROSITE" id="PS51085"/>
    </source>
</evidence>
<keyword evidence="15" id="KW-0443">Lipid metabolism</keyword>
<keyword evidence="10 21" id="KW-0274">FAD</keyword>
<feature type="binding site" evidence="21">
    <location>
        <position position="381"/>
    </location>
    <ligand>
        <name>FAD</name>
        <dbReference type="ChEBI" id="CHEBI:57692"/>
    </ligand>
</feature>